<name>A0A2P2PTM4_RHIMU</name>
<organism evidence="1">
    <name type="scientific">Rhizophora mucronata</name>
    <name type="common">Asiatic mangrove</name>
    <dbReference type="NCBI Taxonomy" id="61149"/>
    <lineage>
        <taxon>Eukaryota</taxon>
        <taxon>Viridiplantae</taxon>
        <taxon>Streptophyta</taxon>
        <taxon>Embryophyta</taxon>
        <taxon>Tracheophyta</taxon>
        <taxon>Spermatophyta</taxon>
        <taxon>Magnoliopsida</taxon>
        <taxon>eudicotyledons</taxon>
        <taxon>Gunneridae</taxon>
        <taxon>Pentapetalae</taxon>
        <taxon>rosids</taxon>
        <taxon>fabids</taxon>
        <taxon>Malpighiales</taxon>
        <taxon>Rhizophoraceae</taxon>
        <taxon>Rhizophora</taxon>
    </lineage>
</organism>
<dbReference type="EMBL" id="GGEC01077598">
    <property type="protein sequence ID" value="MBX58082.1"/>
    <property type="molecule type" value="Transcribed_RNA"/>
</dbReference>
<protein>
    <submittedName>
        <fullName evidence="1">Myb family transcription factor APL isoform X2</fullName>
    </submittedName>
</protein>
<sequence length="64" mass="7267">MSTGHIPFYKEKLLCFLWGLSPCEIHQNLKPVINCIMSVYLSDSSSLEDTFVLQLGSFPFLLDV</sequence>
<accession>A0A2P2PTM4</accession>
<evidence type="ECO:0000313" key="1">
    <source>
        <dbReference type="EMBL" id="MBX58082.1"/>
    </source>
</evidence>
<proteinExistence type="predicted"/>
<reference evidence="1" key="1">
    <citation type="submission" date="2018-02" db="EMBL/GenBank/DDBJ databases">
        <title>Rhizophora mucronata_Transcriptome.</title>
        <authorList>
            <person name="Meera S.P."/>
            <person name="Sreeshan A."/>
            <person name="Augustine A."/>
        </authorList>
    </citation>
    <scope>NUCLEOTIDE SEQUENCE</scope>
    <source>
        <tissue evidence="1">Leaf</tissue>
    </source>
</reference>
<dbReference type="AlphaFoldDB" id="A0A2P2PTM4"/>